<evidence type="ECO:0000313" key="2">
    <source>
        <dbReference type="EMBL" id="KRY41782.1"/>
    </source>
</evidence>
<feature type="region of interest" description="Disordered" evidence="1">
    <location>
        <begin position="1"/>
        <end position="25"/>
    </location>
</feature>
<proteinExistence type="predicted"/>
<gene>
    <name evidence="2" type="ORF">T01_2949</name>
</gene>
<keyword evidence="3" id="KW-1185">Reference proteome</keyword>
<comment type="caution">
    <text evidence="2">The sequence shown here is derived from an EMBL/GenBank/DDBJ whole genome shotgun (WGS) entry which is preliminary data.</text>
</comment>
<sequence length="138" mass="15882">MKTIHSDFCESSLDESGGETFHNSDHYGKNLQMVKSRIERHISHGITVQRTQTTKSKNNEDTANRRILQDRERTTVVRLLKSNKMIFVVGSWYLRKRTLLESHNKYRIPDMHFGCENATGKARIGESGCRTAAESQKI</sequence>
<evidence type="ECO:0000313" key="3">
    <source>
        <dbReference type="Proteomes" id="UP000054776"/>
    </source>
</evidence>
<dbReference type="Proteomes" id="UP000054776">
    <property type="component" value="Unassembled WGS sequence"/>
</dbReference>
<protein>
    <submittedName>
        <fullName evidence="2">Uncharacterized protein</fullName>
    </submittedName>
</protein>
<evidence type="ECO:0000256" key="1">
    <source>
        <dbReference type="SAM" id="MobiDB-lite"/>
    </source>
</evidence>
<dbReference type="EMBL" id="JYDH01000006">
    <property type="protein sequence ID" value="KRY41782.1"/>
    <property type="molecule type" value="Genomic_DNA"/>
</dbReference>
<name>A0A0V1BXT8_TRISP</name>
<reference evidence="2 3" key="1">
    <citation type="submission" date="2015-01" db="EMBL/GenBank/DDBJ databases">
        <title>Evolution of Trichinella species and genotypes.</title>
        <authorList>
            <person name="Korhonen P.K."/>
            <person name="Edoardo P."/>
            <person name="Giuseppe L.R."/>
            <person name="Gasser R.B."/>
        </authorList>
    </citation>
    <scope>NUCLEOTIDE SEQUENCE [LARGE SCALE GENOMIC DNA]</scope>
    <source>
        <strain evidence="2">ISS3</strain>
    </source>
</reference>
<accession>A0A0V1BXT8</accession>
<dbReference type="InParanoid" id="A0A0V1BXT8"/>
<dbReference type="AlphaFoldDB" id="A0A0V1BXT8"/>
<organism evidence="2 3">
    <name type="scientific">Trichinella spiralis</name>
    <name type="common">Trichina worm</name>
    <dbReference type="NCBI Taxonomy" id="6334"/>
    <lineage>
        <taxon>Eukaryota</taxon>
        <taxon>Metazoa</taxon>
        <taxon>Ecdysozoa</taxon>
        <taxon>Nematoda</taxon>
        <taxon>Enoplea</taxon>
        <taxon>Dorylaimia</taxon>
        <taxon>Trichinellida</taxon>
        <taxon>Trichinellidae</taxon>
        <taxon>Trichinella</taxon>
    </lineage>
</organism>